<evidence type="ECO:0000313" key="5">
    <source>
        <dbReference type="EMBL" id="RUM98671.1"/>
    </source>
</evidence>
<dbReference type="Gene3D" id="2.40.420.20">
    <property type="match status" value="1"/>
</dbReference>
<keyword evidence="6" id="KW-1185">Reference proteome</keyword>
<dbReference type="Proteomes" id="UP000281647">
    <property type="component" value="Unassembled WGS sequence"/>
</dbReference>
<dbReference type="InterPro" id="IPR006143">
    <property type="entry name" value="RND_pump_MFP"/>
</dbReference>
<accession>A0A432V934</accession>
<keyword evidence="2" id="KW-0175">Coiled coil</keyword>
<keyword evidence="3" id="KW-0732">Signal</keyword>
<dbReference type="GO" id="GO:0015562">
    <property type="term" value="F:efflux transmembrane transporter activity"/>
    <property type="evidence" value="ECO:0007669"/>
    <property type="project" value="TreeGrafter"/>
</dbReference>
<evidence type="ECO:0000256" key="1">
    <source>
        <dbReference type="ARBA" id="ARBA00009477"/>
    </source>
</evidence>
<feature type="signal peptide" evidence="3">
    <location>
        <begin position="1"/>
        <end position="30"/>
    </location>
</feature>
<gene>
    <name evidence="5" type="ORF">EET67_06085</name>
</gene>
<feature type="coiled-coil region" evidence="2">
    <location>
        <begin position="111"/>
        <end position="190"/>
    </location>
</feature>
<dbReference type="PANTHER" id="PTHR30469">
    <property type="entry name" value="MULTIDRUG RESISTANCE PROTEIN MDTA"/>
    <property type="match status" value="1"/>
</dbReference>
<organism evidence="5 6">
    <name type="scientific">Borborobacter arsenicus</name>
    <dbReference type="NCBI Taxonomy" id="1851146"/>
    <lineage>
        <taxon>Bacteria</taxon>
        <taxon>Pseudomonadati</taxon>
        <taxon>Pseudomonadota</taxon>
        <taxon>Alphaproteobacteria</taxon>
        <taxon>Hyphomicrobiales</taxon>
        <taxon>Phyllobacteriaceae</taxon>
        <taxon>Borborobacter</taxon>
    </lineage>
</organism>
<dbReference type="InterPro" id="IPR058792">
    <property type="entry name" value="Beta-barrel_RND_2"/>
</dbReference>
<feature type="domain" description="CusB-like beta-barrel" evidence="4">
    <location>
        <begin position="247"/>
        <end position="305"/>
    </location>
</feature>
<evidence type="ECO:0000256" key="2">
    <source>
        <dbReference type="SAM" id="Coils"/>
    </source>
</evidence>
<dbReference type="SUPFAM" id="SSF111369">
    <property type="entry name" value="HlyD-like secretion proteins"/>
    <property type="match status" value="1"/>
</dbReference>
<dbReference type="RefSeq" id="WP_128624738.1">
    <property type="nucleotide sequence ID" value="NZ_ML133509.1"/>
</dbReference>
<name>A0A432V934_9HYPH</name>
<dbReference type="GO" id="GO:1990281">
    <property type="term" value="C:efflux pump complex"/>
    <property type="evidence" value="ECO:0007669"/>
    <property type="project" value="TreeGrafter"/>
</dbReference>
<sequence length="402" mass="41732">MSRNTILAVSVAALLAGGAVVATIAPTSFAAPETEPIVKQKPPAIRVVTAERRELVEKLSVTGTVVAREEAAAGTDLNGLTVTALNADLGDRVSKGDVLAVLDRSSLDTQLAQVEASRAQAEASIAQMDAQIVDAQVGLKQANETLERARALQQKGVAAKAQLDDAVNAADSARAKLLSAKRARAAAQAQLGVIDAQKRNIQLQIDKTEVRAPADGLILERNATLGGIVSAGSGPLFRIAIDGKLELAATVAETALPTLAKGMKAEIAIAGAPQKLTGRIRRISPEINQNSRLGSIRIALDTHDIARAGNFAHGEIEILRNQGVAVPDSAVLFDGGRALLQIVESDRIKSMPVTLGVRAGGFVEVKSGLAEGQEVVSRAGTFVADGDLVTPVREQIAGVPKP</sequence>
<feature type="chain" id="PRO_5019421661" evidence="3">
    <location>
        <begin position="31"/>
        <end position="402"/>
    </location>
</feature>
<reference evidence="5 6" key="1">
    <citation type="submission" date="2018-11" db="EMBL/GenBank/DDBJ databases">
        <title>Pseudaminobacter arsenicus sp. nov., an arsenic-resistant bacterium isolated from arsenic-rich aquifers.</title>
        <authorList>
            <person name="Mu Y."/>
        </authorList>
    </citation>
    <scope>NUCLEOTIDE SEQUENCE [LARGE SCALE GENOMIC DNA]</scope>
    <source>
        <strain evidence="5 6">CB3</strain>
    </source>
</reference>
<comment type="similarity">
    <text evidence="1">Belongs to the membrane fusion protein (MFP) (TC 8.A.1) family.</text>
</comment>
<dbReference type="OrthoDB" id="7422354at2"/>
<dbReference type="Gene3D" id="2.40.30.170">
    <property type="match status" value="1"/>
</dbReference>
<evidence type="ECO:0000256" key="3">
    <source>
        <dbReference type="SAM" id="SignalP"/>
    </source>
</evidence>
<dbReference type="EMBL" id="RKST01000005">
    <property type="protein sequence ID" value="RUM98671.1"/>
    <property type="molecule type" value="Genomic_DNA"/>
</dbReference>
<dbReference type="NCBIfam" id="TIGR01730">
    <property type="entry name" value="RND_mfp"/>
    <property type="match status" value="1"/>
</dbReference>
<dbReference type="Gene3D" id="1.10.287.470">
    <property type="entry name" value="Helix hairpin bin"/>
    <property type="match status" value="1"/>
</dbReference>
<dbReference type="AlphaFoldDB" id="A0A432V934"/>
<dbReference type="PANTHER" id="PTHR30469:SF15">
    <property type="entry name" value="HLYD FAMILY OF SECRETION PROTEINS"/>
    <property type="match status" value="1"/>
</dbReference>
<comment type="caution">
    <text evidence="5">The sequence shown here is derived from an EMBL/GenBank/DDBJ whole genome shotgun (WGS) entry which is preliminary data.</text>
</comment>
<protein>
    <submittedName>
        <fullName evidence="5">Efflux RND transporter periplasmic adaptor subunit</fullName>
    </submittedName>
</protein>
<dbReference type="Pfam" id="PF25954">
    <property type="entry name" value="Beta-barrel_RND_2"/>
    <property type="match status" value="1"/>
</dbReference>
<evidence type="ECO:0000313" key="6">
    <source>
        <dbReference type="Proteomes" id="UP000281647"/>
    </source>
</evidence>
<proteinExistence type="inferred from homology"/>
<dbReference type="Gene3D" id="2.40.50.100">
    <property type="match status" value="1"/>
</dbReference>
<evidence type="ECO:0000259" key="4">
    <source>
        <dbReference type="Pfam" id="PF25954"/>
    </source>
</evidence>